<keyword evidence="3" id="KW-1185">Reference proteome</keyword>
<name>A0A4Z2FX34_9TELE</name>
<feature type="region of interest" description="Disordered" evidence="1">
    <location>
        <begin position="95"/>
        <end position="119"/>
    </location>
</feature>
<dbReference type="AlphaFoldDB" id="A0A4Z2FX34"/>
<organism evidence="2 3">
    <name type="scientific">Liparis tanakae</name>
    <name type="common">Tanaka's snailfish</name>
    <dbReference type="NCBI Taxonomy" id="230148"/>
    <lineage>
        <taxon>Eukaryota</taxon>
        <taxon>Metazoa</taxon>
        <taxon>Chordata</taxon>
        <taxon>Craniata</taxon>
        <taxon>Vertebrata</taxon>
        <taxon>Euteleostomi</taxon>
        <taxon>Actinopterygii</taxon>
        <taxon>Neopterygii</taxon>
        <taxon>Teleostei</taxon>
        <taxon>Neoteleostei</taxon>
        <taxon>Acanthomorphata</taxon>
        <taxon>Eupercaria</taxon>
        <taxon>Perciformes</taxon>
        <taxon>Cottioidei</taxon>
        <taxon>Cottales</taxon>
        <taxon>Liparidae</taxon>
        <taxon>Liparis</taxon>
    </lineage>
</organism>
<feature type="compositionally biased region" description="Low complexity" evidence="1">
    <location>
        <begin position="257"/>
        <end position="278"/>
    </location>
</feature>
<accession>A0A4Z2FX34</accession>
<feature type="compositionally biased region" description="Polar residues" evidence="1">
    <location>
        <begin position="108"/>
        <end position="117"/>
    </location>
</feature>
<dbReference type="EMBL" id="SRLO01000878">
    <property type="protein sequence ID" value="TNN44892.1"/>
    <property type="molecule type" value="Genomic_DNA"/>
</dbReference>
<feature type="region of interest" description="Disordered" evidence="1">
    <location>
        <begin position="174"/>
        <end position="201"/>
    </location>
</feature>
<dbReference type="Proteomes" id="UP000314294">
    <property type="component" value="Unassembled WGS sequence"/>
</dbReference>
<comment type="caution">
    <text evidence="2">The sequence shown here is derived from an EMBL/GenBank/DDBJ whole genome shotgun (WGS) entry which is preliminary data.</text>
</comment>
<sequence length="298" mass="31707">MRKIDGPCVQLRSLLGGASPLGASAARCGGADADADEADEADEAARHGELAAPGAPCCSESSTLTSGLLVRWRSRTIQSRMEKSCELHLGFSWSTADSSEREPPPTCQSPRTDSSAKSRWPPMVCRRRMFFFLLRPSGDRLLWLPTPNMSSTERRRRTFSRSVILSFHGGSALSGSRLPVERPSAAPGAHGGPPASRSLQAPSSDDSLTVFCWAAFFLESVSHSMSRARGASRCSGFPTANTDRSLSLSVSIGRPSLTSSLRSSSASSPPRLSAADRASGPRAPSSAPVRKVMEEVVE</sequence>
<proteinExistence type="predicted"/>
<evidence type="ECO:0000313" key="2">
    <source>
        <dbReference type="EMBL" id="TNN44892.1"/>
    </source>
</evidence>
<gene>
    <name evidence="2" type="ORF">EYF80_044897</name>
</gene>
<evidence type="ECO:0000256" key="1">
    <source>
        <dbReference type="SAM" id="MobiDB-lite"/>
    </source>
</evidence>
<protein>
    <submittedName>
        <fullName evidence="2">Uncharacterized protein</fullName>
    </submittedName>
</protein>
<feature type="compositionally biased region" description="Low complexity" evidence="1">
    <location>
        <begin position="182"/>
        <end position="198"/>
    </location>
</feature>
<feature type="region of interest" description="Disordered" evidence="1">
    <location>
        <begin position="257"/>
        <end position="298"/>
    </location>
</feature>
<reference evidence="2 3" key="1">
    <citation type="submission" date="2019-03" db="EMBL/GenBank/DDBJ databases">
        <title>First draft genome of Liparis tanakae, snailfish: a comprehensive survey of snailfish specific genes.</title>
        <authorList>
            <person name="Kim W."/>
            <person name="Song I."/>
            <person name="Jeong J.-H."/>
            <person name="Kim D."/>
            <person name="Kim S."/>
            <person name="Ryu S."/>
            <person name="Song J.Y."/>
            <person name="Lee S.K."/>
        </authorList>
    </citation>
    <scope>NUCLEOTIDE SEQUENCE [LARGE SCALE GENOMIC DNA]</scope>
    <source>
        <tissue evidence="2">Muscle</tissue>
    </source>
</reference>
<evidence type="ECO:0000313" key="3">
    <source>
        <dbReference type="Proteomes" id="UP000314294"/>
    </source>
</evidence>